<accession>A0A7Y9S622</accession>
<dbReference type="RefSeq" id="WP_179388141.1">
    <property type="nucleotide sequence ID" value="NZ_JACBYQ010000001.1"/>
</dbReference>
<dbReference type="GO" id="GO:0003677">
    <property type="term" value="F:DNA binding"/>
    <property type="evidence" value="ECO:0007669"/>
    <property type="project" value="InterPro"/>
</dbReference>
<organism evidence="4 5">
    <name type="scientific">Psychromicrobium silvestre</name>
    <dbReference type="NCBI Taxonomy" id="1645614"/>
    <lineage>
        <taxon>Bacteria</taxon>
        <taxon>Bacillati</taxon>
        <taxon>Actinomycetota</taxon>
        <taxon>Actinomycetes</taxon>
        <taxon>Micrococcales</taxon>
        <taxon>Micrococcaceae</taxon>
        <taxon>Psychromicrobium</taxon>
    </lineage>
</organism>
<dbReference type="Pfam" id="PF02452">
    <property type="entry name" value="PemK_toxin"/>
    <property type="match status" value="1"/>
</dbReference>
<comment type="similarity">
    <text evidence="1">Belongs to the PemK/MazF family.</text>
</comment>
<protein>
    <recommendedName>
        <fullName evidence="6">PemK-like protein</fullName>
    </recommendedName>
</protein>
<evidence type="ECO:0000313" key="5">
    <source>
        <dbReference type="Proteomes" id="UP000521748"/>
    </source>
</evidence>
<evidence type="ECO:0000313" key="4">
    <source>
        <dbReference type="EMBL" id="NYE94371.1"/>
    </source>
</evidence>
<evidence type="ECO:0008006" key="6">
    <source>
        <dbReference type="Google" id="ProtNLM"/>
    </source>
</evidence>
<evidence type="ECO:0000256" key="2">
    <source>
        <dbReference type="ARBA" id="ARBA00022649"/>
    </source>
</evidence>
<evidence type="ECO:0000256" key="1">
    <source>
        <dbReference type="ARBA" id="ARBA00007521"/>
    </source>
</evidence>
<comment type="caution">
    <text evidence="4">The sequence shown here is derived from an EMBL/GenBank/DDBJ whole genome shotgun (WGS) entry which is preliminary data.</text>
</comment>
<keyword evidence="5" id="KW-1185">Reference proteome</keyword>
<feature type="region of interest" description="Disordered" evidence="3">
    <location>
        <begin position="1"/>
        <end position="24"/>
    </location>
</feature>
<dbReference type="EMBL" id="JACBYQ010000001">
    <property type="protein sequence ID" value="NYE94371.1"/>
    <property type="molecule type" value="Genomic_DNA"/>
</dbReference>
<dbReference type="Gene3D" id="2.30.30.110">
    <property type="match status" value="1"/>
</dbReference>
<dbReference type="InterPro" id="IPR003477">
    <property type="entry name" value="PemK-like"/>
</dbReference>
<reference evidence="4 5" key="1">
    <citation type="submission" date="2020-07" db="EMBL/GenBank/DDBJ databases">
        <title>Sequencing the genomes of 1000 actinobacteria strains.</title>
        <authorList>
            <person name="Klenk H.-P."/>
        </authorList>
    </citation>
    <scope>NUCLEOTIDE SEQUENCE [LARGE SCALE GENOMIC DNA]</scope>
    <source>
        <strain evidence="4 5">DSM 102047</strain>
    </source>
</reference>
<keyword evidence="2" id="KW-1277">Toxin-antitoxin system</keyword>
<sequence>MGDFPEDYQGRGVVSYAPKPDGEPDPGEIVWTWVPYEDDPAQGKDRPVLLIGRDREWLLGLMMTSKDHVHGSEVDERTHRDYVDVGTGAWDERRRPSEVRVDRILRIASEKIRREGTVLIADRFEQVAEALRQRHGWQ</sequence>
<dbReference type="Proteomes" id="UP000521748">
    <property type="component" value="Unassembled WGS sequence"/>
</dbReference>
<gene>
    <name evidence="4" type="ORF">FHU41_000592</name>
</gene>
<evidence type="ECO:0000256" key="3">
    <source>
        <dbReference type="SAM" id="MobiDB-lite"/>
    </source>
</evidence>
<name>A0A7Y9S622_9MICC</name>
<dbReference type="InterPro" id="IPR011067">
    <property type="entry name" value="Plasmid_toxin/cell-grow_inhib"/>
</dbReference>
<dbReference type="AlphaFoldDB" id="A0A7Y9S622"/>
<dbReference type="SUPFAM" id="SSF50118">
    <property type="entry name" value="Cell growth inhibitor/plasmid maintenance toxic component"/>
    <property type="match status" value="1"/>
</dbReference>
<proteinExistence type="inferred from homology"/>